<dbReference type="RefSeq" id="WP_279381211.1">
    <property type="nucleotide sequence ID" value="NZ_JAFBDT010000018.1"/>
</dbReference>
<dbReference type="SUPFAM" id="SSF52833">
    <property type="entry name" value="Thioredoxin-like"/>
    <property type="match status" value="1"/>
</dbReference>
<reference evidence="1 2" key="1">
    <citation type="submission" date="2021-01" db="EMBL/GenBank/DDBJ databases">
        <title>Genomic Encyclopedia of Type Strains, Phase IV (KMG-IV): sequencing the most valuable type-strain genomes for metagenomic binning, comparative biology and taxonomic classification.</title>
        <authorList>
            <person name="Goeker M."/>
        </authorList>
    </citation>
    <scope>NUCLEOTIDE SEQUENCE [LARGE SCALE GENOMIC DNA]</scope>
    <source>
        <strain evidence="1 2">DSM 24436</strain>
    </source>
</reference>
<comment type="caution">
    <text evidence="1">The sequence shown here is derived from an EMBL/GenBank/DDBJ whole genome shotgun (WGS) entry which is preliminary data.</text>
</comment>
<keyword evidence="2" id="KW-1185">Reference proteome</keyword>
<evidence type="ECO:0000313" key="1">
    <source>
        <dbReference type="EMBL" id="MBM7562444.1"/>
    </source>
</evidence>
<accession>A0ABS2MSR5</accession>
<evidence type="ECO:0000313" key="2">
    <source>
        <dbReference type="Proteomes" id="UP000767854"/>
    </source>
</evidence>
<organism evidence="1 2">
    <name type="scientific">Fusibacter tunisiensis</name>
    <dbReference type="NCBI Taxonomy" id="1008308"/>
    <lineage>
        <taxon>Bacteria</taxon>
        <taxon>Bacillati</taxon>
        <taxon>Bacillota</taxon>
        <taxon>Clostridia</taxon>
        <taxon>Eubacteriales</taxon>
        <taxon>Eubacteriales Family XII. Incertae Sedis</taxon>
        <taxon>Fusibacter</taxon>
    </lineage>
</organism>
<name>A0ABS2MSR5_9FIRM</name>
<dbReference type="Proteomes" id="UP000767854">
    <property type="component" value="Unassembled WGS sequence"/>
</dbReference>
<sequence>MASVEVNKVAPDFELIDFQGNGFKVSSLKGKKNVLLVLNRGFV</sequence>
<protein>
    <submittedName>
        <fullName evidence="1">Peroxiredoxin</fullName>
    </submittedName>
</protein>
<dbReference type="InterPro" id="IPR036249">
    <property type="entry name" value="Thioredoxin-like_sf"/>
</dbReference>
<dbReference type="EMBL" id="JAFBDT010000018">
    <property type="protein sequence ID" value="MBM7562444.1"/>
    <property type="molecule type" value="Genomic_DNA"/>
</dbReference>
<proteinExistence type="predicted"/>
<dbReference type="Gene3D" id="3.40.30.10">
    <property type="entry name" value="Glutaredoxin"/>
    <property type="match status" value="1"/>
</dbReference>
<gene>
    <name evidence="1" type="ORF">JOC49_002004</name>
</gene>